<evidence type="ECO:0000256" key="4">
    <source>
        <dbReference type="ARBA" id="ARBA00022692"/>
    </source>
</evidence>
<evidence type="ECO:0000256" key="10">
    <source>
        <dbReference type="ARBA" id="ARBA00023180"/>
    </source>
</evidence>
<evidence type="ECO:0000256" key="2">
    <source>
        <dbReference type="ARBA" id="ARBA00010569"/>
    </source>
</evidence>
<evidence type="ECO:0000313" key="11">
    <source>
        <dbReference type="EMBL" id="KAK2190361.1"/>
    </source>
</evidence>
<dbReference type="Gene3D" id="3.40.50.300">
    <property type="entry name" value="P-loop containing nucleotide triphosphate hydrolases"/>
    <property type="match status" value="1"/>
</dbReference>
<dbReference type="InterPro" id="IPR005331">
    <property type="entry name" value="Sulfotransferase"/>
</dbReference>
<name>A0AAD9UI92_RIDPI</name>
<sequence>MTKLLRTGGQRSAASDTEYADPLLSPDMDDLVVIYNRVPKTGSTSFAGIAYDLCTRNKFHVLHVNVTRNNHILSVADQMRFVHNITSWYTKKPALYHGHLAYLDFGRFGITQHQPIYINLLRDPLDRLVSYYYFLRHGDDFRPHVRRRKSGNKMTFDECVAQDHSDCSPDNLWMQIPFFCGHAAQCWRPGNEWALQMAKYNLVKHYLVVGITEQLGDFVAVLEAALPRFFAGATQLYQSGHKSHLRKTFNKLPPSEETIARVHEWDTWRMENEFYEFAKQQFNLMKKKTFELQEGYLHERKQQFTYEKIRPR</sequence>
<evidence type="ECO:0000256" key="5">
    <source>
        <dbReference type="ARBA" id="ARBA00022968"/>
    </source>
</evidence>
<keyword evidence="8" id="KW-0472">Membrane</keyword>
<evidence type="ECO:0000256" key="9">
    <source>
        <dbReference type="ARBA" id="ARBA00023157"/>
    </source>
</evidence>
<dbReference type="PANTHER" id="PTHR12129:SF17">
    <property type="entry name" value="HEPARAN SULFATE 2-O-SULFOTRANSFERASE 1"/>
    <property type="match status" value="1"/>
</dbReference>
<dbReference type="GO" id="GO:0009101">
    <property type="term" value="P:glycoprotein biosynthetic process"/>
    <property type="evidence" value="ECO:0007669"/>
    <property type="project" value="UniProtKB-ARBA"/>
</dbReference>
<keyword evidence="4" id="KW-0812">Transmembrane</keyword>
<proteinExistence type="inferred from homology"/>
<gene>
    <name evidence="11" type="ORF">NP493_83g05000</name>
</gene>
<keyword evidence="7" id="KW-0333">Golgi apparatus</keyword>
<evidence type="ECO:0000256" key="8">
    <source>
        <dbReference type="ARBA" id="ARBA00023136"/>
    </source>
</evidence>
<dbReference type="SUPFAM" id="SSF52540">
    <property type="entry name" value="P-loop containing nucleoside triphosphate hydrolases"/>
    <property type="match status" value="1"/>
</dbReference>
<dbReference type="InterPro" id="IPR007734">
    <property type="entry name" value="Heparan_SO4_2-O-STrfase"/>
</dbReference>
<keyword evidence="10" id="KW-0325">Glycoprotein</keyword>
<dbReference type="Pfam" id="PF03567">
    <property type="entry name" value="Sulfotransfer_2"/>
    <property type="match status" value="1"/>
</dbReference>
<evidence type="ECO:0000313" key="12">
    <source>
        <dbReference type="Proteomes" id="UP001209878"/>
    </source>
</evidence>
<evidence type="ECO:0000256" key="3">
    <source>
        <dbReference type="ARBA" id="ARBA00022679"/>
    </source>
</evidence>
<keyword evidence="6" id="KW-1133">Transmembrane helix</keyword>
<dbReference type="InterPro" id="IPR027417">
    <property type="entry name" value="P-loop_NTPase"/>
</dbReference>
<dbReference type="EMBL" id="JAODUO010000082">
    <property type="protein sequence ID" value="KAK2190361.1"/>
    <property type="molecule type" value="Genomic_DNA"/>
</dbReference>
<dbReference type="GO" id="GO:0004394">
    <property type="term" value="F:heparan sulfate 2-sulfotransferase activity"/>
    <property type="evidence" value="ECO:0007669"/>
    <property type="project" value="UniProtKB-ARBA"/>
</dbReference>
<comment type="subcellular location">
    <subcellularLocation>
        <location evidence="1">Golgi apparatus membrane</location>
        <topology evidence="1">Single-pass type II membrane protein</topology>
    </subcellularLocation>
</comment>
<evidence type="ECO:0000256" key="7">
    <source>
        <dbReference type="ARBA" id="ARBA00023034"/>
    </source>
</evidence>
<dbReference type="PANTHER" id="PTHR12129">
    <property type="entry name" value="HEPARAN SULFATE 2-O-SULFOTRANSFERASE"/>
    <property type="match status" value="1"/>
</dbReference>
<keyword evidence="3" id="KW-0808">Transferase</keyword>
<keyword evidence="9" id="KW-1015">Disulfide bond</keyword>
<evidence type="ECO:0000256" key="1">
    <source>
        <dbReference type="ARBA" id="ARBA00004323"/>
    </source>
</evidence>
<keyword evidence="12" id="KW-1185">Reference proteome</keyword>
<dbReference type="GO" id="GO:0000139">
    <property type="term" value="C:Golgi membrane"/>
    <property type="evidence" value="ECO:0007669"/>
    <property type="project" value="UniProtKB-SubCell"/>
</dbReference>
<organism evidence="11 12">
    <name type="scientific">Ridgeia piscesae</name>
    <name type="common">Tubeworm</name>
    <dbReference type="NCBI Taxonomy" id="27915"/>
    <lineage>
        <taxon>Eukaryota</taxon>
        <taxon>Metazoa</taxon>
        <taxon>Spiralia</taxon>
        <taxon>Lophotrochozoa</taxon>
        <taxon>Annelida</taxon>
        <taxon>Polychaeta</taxon>
        <taxon>Sedentaria</taxon>
        <taxon>Canalipalpata</taxon>
        <taxon>Sabellida</taxon>
        <taxon>Siboglinidae</taxon>
        <taxon>Ridgeia</taxon>
    </lineage>
</organism>
<reference evidence="11" key="1">
    <citation type="journal article" date="2023" name="Mol. Biol. Evol.">
        <title>Third-Generation Sequencing Reveals the Adaptive Role of the Epigenome in Three Deep-Sea Polychaetes.</title>
        <authorList>
            <person name="Perez M."/>
            <person name="Aroh O."/>
            <person name="Sun Y."/>
            <person name="Lan Y."/>
            <person name="Juniper S.K."/>
            <person name="Young C.R."/>
            <person name="Angers B."/>
            <person name="Qian P.Y."/>
        </authorList>
    </citation>
    <scope>NUCLEOTIDE SEQUENCE</scope>
    <source>
        <strain evidence="11">R07B-5</strain>
    </source>
</reference>
<evidence type="ECO:0000256" key="6">
    <source>
        <dbReference type="ARBA" id="ARBA00022989"/>
    </source>
</evidence>
<dbReference type="AlphaFoldDB" id="A0AAD9UI92"/>
<keyword evidence="5" id="KW-0735">Signal-anchor</keyword>
<comment type="similarity">
    <text evidence="2">Belongs to the sulfotransferase 3 family.</text>
</comment>
<protein>
    <submittedName>
        <fullName evidence="11">Uncharacterized protein</fullName>
    </submittedName>
</protein>
<dbReference type="Proteomes" id="UP001209878">
    <property type="component" value="Unassembled WGS sequence"/>
</dbReference>
<dbReference type="FunFam" id="3.40.50.300:FF:001418">
    <property type="entry name" value="Heparan sulfate 2-o-sulfotransferase"/>
    <property type="match status" value="1"/>
</dbReference>
<accession>A0AAD9UI92</accession>
<comment type="caution">
    <text evidence="11">The sequence shown here is derived from an EMBL/GenBank/DDBJ whole genome shotgun (WGS) entry which is preliminary data.</text>
</comment>